<dbReference type="Proteomes" id="UP000006900">
    <property type="component" value="Chromosome"/>
</dbReference>
<evidence type="ECO:0000313" key="1">
    <source>
        <dbReference type="EMBL" id="CAR72073.1"/>
    </source>
</evidence>
<dbReference type="EMBL" id="FM211192">
    <property type="protein sequence ID" value="CAR72073.1"/>
    <property type="molecule type" value="Genomic_DNA"/>
</dbReference>
<proteinExistence type="predicted"/>
<sequence length="115" mass="13178">MIMPKSIIPQERCRHHLNLFRRQNCYFNRFDHKNSIARHERLRIALAPLATTKPAIRPEISDASIASRLIYRVYRGAGLLRSIARKTVLALRLGMPMLGRGEETLSANIPTSKSR</sequence>
<gene>
    <name evidence="1" type="ordered locus">MLBr01976</name>
</gene>
<organism evidence="1 2">
    <name type="scientific">Mycobacterium leprae (strain Br4923)</name>
    <dbReference type="NCBI Taxonomy" id="561304"/>
    <lineage>
        <taxon>Bacteria</taxon>
        <taxon>Bacillati</taxon>
        <taxon>Actinomycetota</taxon>
        <taxon>Actinomycetes</taxon>
        <taxon>Mycobacteriales</taxon>
        <taxon>Mycobacteriaceae</taxon>
        <taxon>Mycobacterium</taxon>
    </lineage>
</organism>
<name>A0A0H3MRD8_MYCLB</name>
<dbReference type="AlphaFoldDB" id="A0A0H3MRD8"/>
<evidence type="ECO:0000313" key="2">
    <source>
        <dbReference type="Proteomes" id="UP000006900"/>
    </source>
</evidence>
<dbReference type="HOGENOM" id="CLU_2106256_0_0_11"/>
<reference evidence="1 2" key="1">
    <citation type="journal article" date="2009" name="Nat. Genet.">
        <title>Comparative genomic and phylogeographic analysis of Mycobacterium leprae.</title>
        <authorList>
            <person name="Monot M."/>
            <person name="Honore N."/>
            <person name="Garnier T."/>
            <person name="Zidane N."/>
            <person name="Sherafi D."/>
            <person name="Paniz-Mondolfi A."/>
            <person name="Matsuoka M."/>
            <person name="Taylor G.M."/>
            <person name="Donoghue H.D."/>
            <person name="Bouwman A."/>
            <person name="Mays S."/>
            <person name="Watson C."/>
            <person name="Lockwood D."/>
            <person name="Khamispour A."/>
            <person name="Dowlati Y."/>
            <person name="Jianping S."/>
            <person name="Rea T.H."/>
            <person name="Vera-Cabrera L."/>
            <person name="Stefani M.M."/>
            <person name="Banu S."/>
            <person name="Macdonald M."/>
            <person name="Sapkota B.R."/>
            <person name="Spencer J.S."/>
            <person name="Thomas J."/>
            <person name="Harshman K."/>
            <person name="Singh P."/>
            <person name="Busso P."/>
            <person name="Gattiker A."/>
            <person name="Rougemont J."/>
            <person name="Brennan P.J."/>
            <person name="Cole S.T."/>
        </authorList>
    </citation>
    <scope>NUCLEOTIDE SEQUENCE [LARGE SCALE GENOMIC DNA]</scope>
    <source>
        <strain evidence="2">Br4923</strain>
    </source>
</reference>
<dbReference type="KEGG" id="mlb:MLBr01976"/>
<protein>
    <submittedName>
        <fullName evidence="1">Uncharacterized protein</fullName>
    </submittedName>
</protein>
<accession>A0A0H3MRD8</accession>